<name>B4D716_9BACT</name>
<evidence type="ECO:0000313" key="2">
    <source>
        <dbReference type="EMBL" id="EDY17667.1"/>
    </source>
</evidence>
<evidence type="ECO:0000313" key="3">
    <source>
        <dbReference type="Proteomes" id="UP000005824"/>
    </source>
</evidence>
<dbReference type="STRING" id="497964.CfE428DRAFT_4706"/>
<dbReference type="Proteomes" id="UP000005824">
    <property type="component" value="Unassembled WGS sequence"/>
</dbReference>
<dbReference type="AlphaFoldDB" id="B4D716"/>
<feature type="region of interest" description="Disordered" evidence="1">
    <location>
        <begin position="141"/>
        <end position="225"/>
    </location>
</feature>
<proteinExistence type="predicted"/>
<dbReference type="EMBL" id="ABVL01000017">
    <property type="protein sequence ID" value="EDY17667.1"/>
    <property type="molecule type" value="Genomic_DNA"/>
</dbReference>
<sequence length="225" mass="24330">MPATRRGAGIIGISSWIRSAYNGWGLAVSDEGSASEKGCLTLRAQPLIYAGFPLGARSQLGICSPSFHEFSPPYGPGRYWRHGRGPNRHFTSRADAASGRQSDPAAQRSHRAFHRGAVRGGEHSQQGEAAGEHAHAGRQAVLGAGGGGRHPQSLQDGQHLQRPYLRRARRRRREGDRGGAIEGEDHRGASQWCHQAEGKPHPQGDLGQAGRHARRILASSRTARR</sequence>
<gene>
    <name evidence="2" type="ORF">CfE428DRAFT_4706</name>
</gene>
<feature type="region of interest" description="Disordered" evidence="1">
    <location>
        <begin position="80"/>
        <end position="111"/>
    </location>
</feature>
<feature type="compositionally biased region" description="Basic residues" evidence="1">
    <location>
        <begin position="80"/>
        <end position="91"/>
    </location>
</feature>
<comment type="caution">
    <text evidence="2">The sequence shown here is derived from an EMBL/GenBank/DDBJ whole genome shotgun (WGS) entry which is preliminary data.</text>
</comment>
<evidence type="ECO:0000256" key="1">
    <source>
        <dbReference type="SAM" id="MobiDB-lite"/>
    </source>
</evidence>
<dbReference type="InParanoid" id="B4D716"/>
<organism evidence="2 3">
    <name type="scientific">Chthoniobacter flavus Ellin428</name>
    <dbReference type="NCBI Taxonomy" id="497964"/>
    <lineage>
        <taxon>Bacteria</taxon>
        <taxon>Pseudomonadati</taxon>
        <taxon>Verrucomicrobiota</taxon>
        <taxon>Spartobacteria</taxon>
        <taxon>Chthoniobacterales</taxon>
        <taxon>Chthoniobacteraceae</taxon>
        <taxon>Chthoniobacter</taxon>
    </lineage>
</organism>
<keyword evidence="3" id="KW-1185">Reference proteome</keyword>
<accession>B4D716</accession>
<protein>
    <submittedName>
        <fullName evidence="2">Uncharacterized protein</fullName>
    </submittedName>
</protein>
<reference evidence="2 3" key="1">
    <citation type="journal article" date="2011" name="J. Bacteriol.">
        <title>Genome sequence of Chthoniobacter flavus Ellin428, an aerobic heterotrophic soil bacterium.</title>
        <authorList>
            <person name="Kant R."/>
            <person name="van Passel M.W."/>
            <person name="Palva A."/>
            <person name="Lucas S."/>
            <person name="Lapidus A."/>
            <person name="Glavina Del Rio T."/>
            <person name="Dalin E."/>
            <person name="Tice H."/>
            <person name="Bruce D."/>
            <person name="Goodwin L."/>
            <person name="Pitluck S."/>
            <person name="Larimer F.W."/>
            <person name="Land M.L."/>
            <person name="Hauser L."/>
            <person name="Sangwan P."/>
            <person name="de Vos W.M."/>
            <person name="Janssen P.H."/>
            <person name="Smidt H."/>
        </authorList>
    </citation>
    <scope>NUCLEOTIDE SEQUENCE [LARGE SCALE GENOMIC DNA]</scope>
    <source>
        <strain evidence="2 3">Ellin428</strain>
    </source>
</reference>
<feature type="compositionally biased region" description="Basic and acidic residues" evidence="1">
    <location>
        <begin position="173"/>
        <end position="188"/>
    </location>
</feature>